<name>A0ABR7JGK0_9FLAO</name>
<reference evidence="1 2" key="1">
    <citation type="submission" date="2020-08" db="EMBL/GenBank/DDBJ databases">
        <title>Description of novel Flavobacterium F-400 isolate.</title>
        <authorList>
            <person name="Saticioglu I."/>
            <person name="Duman M."/>
            <person name="Altun S."/>
        </authorList>
    </citation>
    <scope>NUCLEOTIDE SEQUENCE [LARGE SCALE GENOMIC DNA]</scope>
    <source>
        <strain evidence="1 2">F-400</strain>
    </source>
</reference>
<keyword evidence="2" id="KW-1185">Reference proteome</keyword>
<dbReference type="RefSeq" id="WP_166136354.1">
    <property type="nucleotide sequence ID" value="NZ_JAAOBY010000005.1"/>
</dbReference>
<evidence type="ECO:0000313" key="2">
    <source>
        <dbReference type="Proteomes" id="UP000621670"/>
    </source>
</evidence>
<dbReference type="Proteomes" id="UP000621670">
    <property type="component" value="Unassembled WGS sequence"/>
</dbReference>
<evidence type="ECO:0000313" key="1">
    <source>
        <dbReference type="EMBL" id="MBC5863630.1"/>
    </source>
</evidence>
<accession>A0ABR7JGK0</accession>
<proteinExistence type="predicted"/>
<dbReference type="EMBL" id="JACRUM010000004">
    <property type="protein sequence ID" value="MBC5863630.1"/>
    <property type="molecule type" value="Genomic_DNA"/>
</dbReference>
<sequence length="97" mass="11027">MNNPAVCGAVSWRLAEYLNQGLFVLSFPFKIELPQITTKDEFLCYVENITAFEVVLNTILIDSQYHEVIAQAGKKYFETYCTPKAQIQYIADQLALA</sequence>
<gene>
    <name evidence="1" type="ORF">H8R26_09370</name>
</gene>
<comment type="caution">
    <text evidence="1">The sequence shown here is derived from an EMBL/GenBank/DDBJ whole genome shotgun (WGS) entry which is preliminary data.</text>
</comment>
<protein>
    <submittedName>
        <fullName evidence="1">Uncharacterized protein</fullName>
    </submittedName>
</protein>
<organism evidence="1 2">
    <name type="scientific">Flavobacterium turcicum</name>
    <dbReference type="NCBI Taxonomy" id="2764718"/>
    <lineage>
        <taxon>Bacteria</taxon>
        <taxon>Pseudomonadati</taxon>
        <taxon>Bacteroidota</taxon>
        <taxon>Flavobacteriia</taxon>
        <taxon>Flavobacteriales</taxon>
        <taxon>Flavobacteriaceae</taxon>
        <taxon>Flavobacterium</taxon>
    </lineage>
</organism>